<evidence type="ECO:0000313" key="3">
    <source>
        <dbReference type="Proteomes" id="UP000439903"/>
    </source>
</evidence>
<dbReference type="EMBL" id="WTPW01000532">
    <property type="protein sequence ID" value="KAF0501845.1"/>
    <property type="molecule type" value="Genomic_DNA"/>
</dbReference>
<sequence length="224" mass="26065">MELPPVLVTAKYQSTQLVDLQPRSLEWNKYYSTRTNYNIIHRCIIDSLGHNKRPRINPWPLNRDAERATHKYAGTKSNTLCSSNLQRHQRSNNFNKSRQLHSCCIFKPPRWNCIPRFKLTSRRYLEPLSRKQNQINSTIPTGELNTQVDLIPKLTSTSHRYTKTGLEQRNLIGKSFLDSYFKSSVQDDYGPSDSLLNNTRMDNVPMVPSTNEDPNRLFYTTSNT</sequence>
<organism evidence="2 3">
    <name type="scientific">Gigaspora margarita</name>
    <dbReference type="NCBI Taxonomy" id="4874"/>
    <lineage>
        <taxon>Eukaryota</taxon>
        <taxon>Fungi</taxon>
        <taxon>Fungi incertae sedis</taxon>
        <taxon>Mucoromycota</taxon>
        <taxon>Glomeromycotina</taxon>
        <taxon>Glomeromycetes</taxon>
        <taxon>Diversisporales</taxon>
        <taxon>Gigasporaceae</taxon>
        <taxon>Gigaspora</taxon>
    </lineage>
</organism>
<name>A0A8H4AJC2_GIGMA</name>
<comment type="caution">
    <text evidence="2">The sequence shown here is derived from an EMBL/GenBank/DDBJ whole genome shotgun (WGS) entry which is preliminary data.</text>
</comment>
<protein>
    <submittedName>
        <fullName evidence="2">Uncharacterized protein</fullName>
    </submittedName>
</protein>
<accession>A0A8H4AJC2</accession>
<dbReference type="AlphaFoldDB" id="A0A8H4AJC2"/>
<gene>
    <name evidence="2" type="ORF">F8M41_019946</name>
</gene>
<reference evidence="2 3" key="1">
    <citation type="journal article" date="2019" name="Environ. Microbiol.">
        <title>At the nexus of three kingdoms: the genome of the mycorrhizal fungus Gigaspora margarita provides insights into plant, endobacterial and fungal interactions.</title>
        <authorList>
            <person name="Venice F."/>
            <person name="Ghignone S."/>
            <person name="Salvioli di Fossalunga A."/>
            <person name="Amselem J."/>
            <person name="Novero M."/>
            <person name="Xianan X."/>
            <person name="Sedzielewska Toro K."/>
            <person name="Morin E."/>
            <person name="Lipzen A."/>
            <person name="Grigoriev I.V."/>
            <person name="Henrissat B."/>
            <person name="Martin F.M."/>
            <person name="Bonfante P."/>
        </authorList>
    </citation>
    <scope>NUCLEOTIDE SEQUENCE [LARGE SCALE GENOMIC DNA]</scope>
    <source>
        <strain evidence="2 3">BEG34</strain>
    </source>
</reference>
<proteinExistence type="predicted"/>
<dbReference type="Proteomes" id="UP000439903">
    <property type="component" value="Unassembled WGS sequence"/>
</dbReference>
<evidence type="ECO:0000313" key="2">
    <source>
        <dbReference type="EMBL" id="KAF0501845.1"/>
    </source>
</evidence>
<keyword evidence="3" id="KW-1185">Reference proteome</keyword>
<feature type="region of interest" description="Disordered" evidence="1">
    <location>
        <begin position="192"/>
        <end position="214"/>
    </location>
</feature>
<evidence type="ECO:0000256" key="1">
    <source>
        <dbReference type="SAM" id="MobiDB-lite"/>
    </source>
</evidence>